<keyword evidence="2" id="KW-1185">Reference proteome</keyword>
<dbReference type="Proteomes" id="UP000006514">
    <property type="component" value="Unassembled WGS sequence"/>
</dbReference>
<dbReference type="InParanoid" id="J0WN56"/>
<dbReference type="KEGG" id="adl:AURDEDRAFT_177651"/>
<accession>J0WN56</accession>
<protein>
    <submittedName>
        <fullName evidence="1">Uncharacterized protein</fullName>
    </submittedName>
</protein>
<name>J0WN56_AURST</name>
<organism evidence="1 2">
    <name type="scientific">Auricularia subglabra (strain TFB-10046 / SS5)</name>
    <name type="common">White-rot fungus</name>
    <name type="synonym">Auricularia delicata (strain TFB10046)</name>
    <dbReference type="NCBI Taxonomy" id="717982"/>
    <lineage>
        <taxon>Eukaryota</taxon>
        <taxon>Fungi</taxon>
        <taxon>Dikarya</taxon>
        <taxon>Basidiomycota</taxon>
        <taxon>Agaricomycotina</taxon>
        <taxon>Agaricomycetes</taxon>
        <taxon>Auriculariales</taxon>
        <taxon>Auriculariaceae</taxon>
        <taxon>Auricularia</taxon>
    </lineage>
</organism>
<proteinExistence type="predicted"/>
<dbReference type="EMBL" id="JH688329">
    <property type="protein sequence ID" value="EJD33275.1"/>
    <property type="molecule type" value="Genomic_DNA"/>
</dbReference>
<dbReference type="AlphaFoldDB" id="J0WN56"/>
<evidence type="ECO:0000313" key="1">
    <source>
        <dbReference type="EMBL" id="EJD33275.1"/>
    </source>
</evidence>
<sequence>MGSVQPSNLVLRCGHGICSKQMDGRDAKERDVTVHTNMTAPHPALVTVPNLQATLRARWCYKNCPAETVTATVTGVLYRTAGLATFATEVHYHRQANVDILL</sequence>
<evidence type="ECO:0000313" key="2">
    <source>
        <dbReference type="Proteomes" id="UP000006514"/>
    </source>
</evidence>
<gene>
    <name evidence="1" type="ORF">AURDEDRAFT_177651</name>
</gene>
<reference evidence="2" key="1">
    <citation type="journal article" date="2012" name="Science">
        <title>The Paleozoic origin of enzymatic lignin decomposition reconstructed from 31 fungal genomes.</title>
        <authorList>
            <person name="Floudas D."/>
            <person name="Binder M."/>
            <person name="Riley R."/>
            <person name="Barry K."/>
            <person name="Blanchette R.A."/>
            <person name="Henrissat B."/>
            <person name="Martinez A.T."/>
            <person name="Otillar R."/>
            <person name="Spatafora J.W."/>
            <person name="Yadav J.S."/>
            <person name="Aerts A."/>
            <person name="Benoit I."/>
            <person name="Boyd A."/>
            <person name="Carlson A."/>
            <person name="Copeland A."/>
            <person name="Coutinho P.M."/>
            <person name="de Vries R.P."/>
            <person name="Ferreira P."/>
            <person name="Findley K."/>
            <person name="Foster B."/>
            <person name="Gaskell J."/>
            <person name="Glotzer D."/>
            <person name="Gorecki P."/>
            <person name="Heitman J."/>
            <person name="Hesse C."/>
            <person name="Hori C."/>
            <person name="Igarashi K."/>
            <person name="Jurgens J.A."/>
            <person name="Kallen N."/>
            <person name="Kersten P."/>
            <person name="Kohler A."/>
            <person name="Kuees U."/>
            <person name="Kumar T.K.A."/>
            <person name="Kuo A."/>
            <person name="LaButti K."/>
            <person name="Larrondo L.F."/>
            <person name="Lindquist E."/>
            <person name="Ling A."/>
            <person name="Lombard V."/>
            <person name="Lucas S."/>
            <person name="Lundell T."/>
            <person name="Martin R."/>
            <person name="McLaughlin D.J."/>
            <person name="Morgenstern I."/>
            <person name="Morin E."/>
            <person name="Murat C."/>
            <person name="Nagy L.G."/>
            <person name="Nolan M."/>
            <person name="Ohm R.A."/>
            <person name="Patyshakuliyeva A."/>
            <person name="Rokas A."/>
            <person name="Ruiz-Duenas F.J."/>
            <person name="Sabat G."/>
            <person name="Salamov A."/>
            <person name="Samejima M."/>
            <person name="Schmutz J."/>
            <person name="Slot J.C."/>
            <person name="St John F."/>
            <person name="Stenlid J."/>
            <person name="Sun H."/>
            <person name="Sun S."/>
            <person name="Syed K."/>
            <person name="Tsang A."/>
            <person name="Wiebenga A."/>
            <person name="Young D."/>
            <person name="Pisabarro A."/>
            <person name="Eastwood D.C."/>
            <person name="Martin F."/>
            <person name="Cullen D."/>
            <person name="Grigoriev I.V."/>
            <person name="Hibbett D.S."/>
        </authorList>
    </citation>
    <scope>NUCLEOTIDE SEQUENCE [LARGE SCALE GENOMIC DNA]</scope>
    <source>
        <strain evidence="2">TFB10046</strain>
    </source>
</reference>